<protein>
    <submittedName>
        <fullName evidence="4">Uncharacterized protein</fullName>
    </submittedName>
</protein>
<dbReference type="EMBL" id="LR797295">
    <property type="protein sequence ID" value="CAB4199887.1"/>
    <property type="molecule type" value="Genomic_DNA"/>
</dbReference>
<dbReference type="EMBL" id="LR796875">
    <property type="protein sequence ID" value="CAB4172184.1"/>
    <property type="molecule type" value="Genomic_DNA"/>
</dbReference>
<reference evidence="4" key="1">
    <citation type="submission" date="2020-05" db="EMBL/GenBank/DDBJ databases">
        <authorList>
            <person name="Chiriac C."/>
            <person name="Salcher M."/>
            <person name="Ghai R."/>
            <person name="Kavagutti S V."/>
        </authorList>
    </citation>
    <scope>NUCLEOTIDE SEQUENCE</scope>
</reference>
<proteinExistence type="predicted"/>
<gene>
    <name evidence="3" type="ORF">UFOVP1156_27</name>
    <name evidence="4" type="ORF">UFOVP1346_11</name>
    <name evidence="2" type="ORF">UFOVP921_51</name>
</gene>
<feature type="compositionally biased region" description="Polar residues" evidence="1">
    <location>
        <begin position="1"/>
        <end position="11"/>
    </location>
</feature>
<sequence>MLQHQEGSTVSEEIVQPETDGGQGEGQGNAPYAEYLDRLPEEIRGEVEPVFKEWDSNTTKKFQEAADFRKQWEPFQDLGLSDVPREEVSNLLALRELAAENPEGFDSWLRETAQERGLFDQTQEQDPSAIDESDPFQDQLNPIMSELEQLKDWKESQEYETRVSEAMKVVESQVEEASQKHPDVPKDLAEQFLASYAETDPQNAVTLAYEAASKWMAQIQQNMVSDKLGQPEGAVSGSQADSTPQEIRTFAEASQQALARLKNQ</sequence>
<name>A0A6J5RZ91_9CAUD</name>
<evidence type="ECO:0000313" key="3">
    <source>
        <dbReference type="EMBL" id="CAB4187484.1"/>
    </source>
</evidence>
<evidence type="ECO:0000256" key="1">
    <source>
        <dbReference type="SAM" id="MobiDB-lite"/>
    </source>
</evidence>
<feature type="compositionally biased region" description="Polar residues" evidence="1">
    <location>
        <begin position="236"/>
        <end position="246"/>
    </location>
</feature>
<evidence type="ECO:0000313" key="4">
    <source>
        <dbReference type="EMBL" id="CAB4199887.1"/>
    </source>
</evidence>
<organism evidence="4">
    <name type="scientific">uncultured Caudovirales phage</name>
    <dbReference type="NCBI Taxonomy" id="2100421"/>
    <lineage>
        <taxon>Viruses</taxon>
        <taxon>Duplodnaviria</taxon>
        <taxon>Heunggongvirae</taxon>
        <taxon>Uroviricota</taxon>
        <taxon>Caudoviricetes</taxon>
        <taxon>Peduoviridae</taxon>
        <taxon>Maltschvirus</taxon>
        <taxon>Maltschvirus maltsch</taxon>
    </lineage>
</organism>
<accession>A0A6J5RZ91</accession>
<dbReference type="EMBL" id="LR797103">
    <property type="protein sequence ID" value="CAB4187484.1"/>
    <property type="molecule type" value="Genomic_DNA"/>
</dbReference>
<feature type="region of interest" description="Disordered" evidence="1">
    <location>
        <begin position="227"/>
        <end position="246"/>
    </location>
</feature>
<evidence type="ECO:0000313" key="2">
    <source>
        <dbReference type="EMBL" id="CAB4172184.1"/>
    </source>
</evidence>
<feature type="region of interest" description="Disordered" evidence="1">
    <location>
        <begin position="1"/>
        <end position="36"/>
    </location>
</feature>